<proteinExistence type="predicted"/>
<dbReference type="InterPro" id="IPR045747">
    <property type="entry name" value="CRISPR-assoc_prot_Cas6_N_sf"/>
</dbReference>
<dbReference type="GO" id="GO:0016788">
    <property type="term" value="F:hydrolase activity, acting on ester bonds"/>
    <property type="evidence" value="ECO:0007669"/>
    <property type="project" value="InterPro"/>
</dbReference>
<dbReference type="STRING" id="1122195.SAMN02745164_01836"/>
<dbReference type="EMBL" id="FQUI01000037">
    <property type="protein sequence ID" value="SHF12663.1"/>
    <property type="molecule type" value="Genomic_DNA"/>
</dbReference>
<organism evidence="3 4">
    <name type="scientific">Marinitoga hydrogenitolerans (strain DSM 16785 / JCM 12826 / AT1271)</name>
    <dbReference type="NCBI Taxonomy" id="1122195"/>
    <lineage>
        <taxon>Bacteria</taxon>
        <taxon>Thermotogati</taxon>
        <taxon>Thermotogota</taxon>
        <taxon>Thermotogae</taxon>
        <taxon>Petrotogales</taxon>
        <taxon>Petrotogaceae</taxon>
        <taxon>Marinitoga</taxon>
    </lineage>
</organism>
<dbReference type="PANTHER" id="PTHR36984">
    <property type="entry name" value="CRISPR-ASSOCIATED ENDORIBONUCLEASE CAS6 1"/>
    <property type="match status" value="1"/>
</dbReference>
<evidence type="ECO:0000256" key="1">
    <source>
        <dbReference type="ARBA" id="ARBA00023118"/>
    </source>
</evidence>
<reference evidence="3" key="1">
    <citation type="submission" date="2016-11" db="EMBL/GenBank/DDBJ databases">
        <authorList>
            <person name="Varghese N."/>
            <person name="Submissions S."/>
        </authorList>
    </citation>
    <scope>NUCLEOTIDE SEQUENCE [LARGE SCALE GENOMIC DNA]</scope>
    <source>
        <strain evidence="3">DSM 16785</strain>
    </source>
</reference>
<evidence type="ECO:0000313" key="4">
    <source>
        <dbReference type="Proteomes" id="UP000184334"/>
    </source>
</evidence>
<dbReference type="RefSeq" id="WP_072865629.1">
    <property type="nucleotide sequence ID" value="NZ_FQUI01000037.1"/>
</dbReference>
<comment type="caution">
    <text evidence="3">The sequence shown here is derived from an EMBL/GenBank/DDBJ whole genome shotgun (WGS) entry which is preliminary data.</text>
</comment>
<dbReference type="CDD" id="cd21140">
    <property type="entry name" value="Cas6_I-like"/>
    <property type="match status" value="1"/>
</dbReference>
<name>A0A1M4Z3L1_MARH1</name>
<feature type="domain" description="CRISPR associated protein Cas6 C-terminal" evidence="2">
    <location>
        <begin position="123"/>
        <end position="233"/>
    </location>
</feature>
<dbReference type="Proteomes" id="UP000184334">
    <property type="component" value="Unassembled WGS sequence"/>
</dbReference>
<accession>A0A1M4Z3L1</accession>
<dbReference type="OrthoDB" id="45555at2"/>
<dbReference type="InterPro" id="IPR049435">
    <property type="entry name" value="Cas_Cas6_C"/>
</dbReference>
<dbReference type="Gene3D" id="3.30.70.1890">
    <property type="match status" value="1"/>
</dbReference>
<gene>
    <name evidence="3" type="ORF">SAMN02745164_01836</name>
</gene>
<dbReference type="NCBIfam" id="TIGR01877">
    <property type="entry name" value="cas_cas6"/>
    <property type="match status" value="1"/>
</dbReference>
<dbReference type="InterPro" id="IPR010156">
    <property type="entry name" value="CRISPR-assoc_prot_Cas6"/>
</dbReference>
<evidence type="ECO:0000259" key="2">
    <source>
        <dbReference type="Pfam" id="PF01881"/>
    </source>
</evidence>
<keyword evidence="4" id="KW-1185">Reference proteome</keyword>
<protein>
    <submittedName>
        <fullName evidence="3">CRISPR-associated endoribonuclease Cas6</fullName>
    </submittedName>
</protein>
<evidence type="ECO:0000313" key="3">
    <source>
        <dbReference type="EMBL" id="SHF12663.1"/>
    </source>
</evidence>
<keyword evidence="1" id="KW-0051">Antiviral defense</keyword>
<dbReference type="Pfam" id="PF01881">
    <property type="entry name" value="Cas_Cas6_C"/>
    <property type="match status" value="1"/>
</dbReference>
<dbReference type="GO" id="GO:0051607">
    <property type="term" value="P:defense response to virus"/>
    <property type="evidence" value="ECO:0007669"/>
    <property type="project" value="UniProtKB-KW"/>
</dbReference>
<dbReference type="Gene3D" id="3.30.70.1900">
    <property type="match status" value="1"/>
</dbReference>
<dbReference type="AlphaFoldDB" id="A0A1M4Z3L1"/>
<dbReference type="PANTHER" id="PTHR36984:SF3">
    <property type="entry name" value="CRISPR-ASSOCIATED ENDORIBONUCLEASE CAS6"/>
    <property type="match status" value="1"/>
</dbReference>
<sequence length="234" mass="28063">MRLKLIFKLKERKIPLDYRRLFLSFMKNALIKYDERIFKNYYNNNDPILKDYTFSLYFGRCNFKDSVILENNIISLFFSTYSYKTGVYFYNAFQNIKYYEYPLKDNSMILKQIIKLNEKSGLRNEIIVKTMSPIIIRNHTKEIDEYFYFDEKNASDILKRNIIYQYERIFNEKNKDIEIKVLDLKKITVLNYQKKLKANLGIFKLIGDAKILNFLYKTGIGSKKSSGFGMVKII</sequence>